<feature type="compositionally biased region" description="Basic and acidic residues" evidence="2">
    <location>
        <begin position="680"/>
        <end position="701"/>
    </location>
</feature>
<name>A0A668AB66_9TELE</name>
<reference evidence="4" key="2">
    <citation type="submission" date="2025-08" db="UniProtKB">
        <authorList>
            <consortium name="Ensembl"/>
        </authorList>
    </citation>
    <scope>IDENTIFICATION</scope>
</reference>
<gene>
    <name evidence="4" type="primary">TBC1D5</name>
    <name evidence="4" type="synonym">tbc1d5</name>
</gene>
<feature type="region of interest" description="Disordered" evidence="2">
    <location>
        <begin position="670"/>
        <end position="811"/>
    </location>
</feature>
<dbReference type="InterPro" id="IPR000195">
    <property type="entry name" value="Rab-GAP-TBC_dom"/>
</dbReference>
<feature type="compositionally biased region" description="Low complexity" evidence="2">
    <location>
        <begin position="506"/>
        <end position="520"/>
    </location>
</feature>
<dbReference type="GO" id="GO:0005737">
    <property type="term" value="C:cytoplasm"/>
    <property type="evidence" value="ECO:0007669"/>
    <property type="project" value="UniProtKB-ARBA"/>
</dbReference>
<dbReference type="InterPro" id="IPR035969">
    <property type="entry name" value="Rab-GAP_TBC_sf"/>
</dbReference>
<protein>
    <submittedName>
        <fullName evidence="4">TBC1 domain family, member 5</fullName>
    </submittedName>
</protein>
<accession>A0A668AB66</accession>
<reference evidence="4" key="1">
    <citation type="submission" date="2019-06" db="EMBL/GenBank/DDBJ databases">
        <authorList>
            <consortium name="Wellcome Sanger Institute Data Sharing"/>
        </authorList>
    </citation>
    <scope>NUCLEOTIDE SEQUENCE [LARGE SCALE GENOMIC DNA]</scope>
</reference>
<dbReference type="GeneTree" id="ENSGT00940000157121"/>
<keyword evidence="5" id="KW-1185">Reference proteome</keyword>
<dbReference type="Pfam" id="PF00566">
    <property type="entry name" value="RabGAP-TBC"/>
    <property type="match status" value="2"/>
</dbReference>
<dbReference type="AlphaFoldDB" id="A0A668AB66"/>
<dbReference type="PANTHER" id="PTHR22957:SF337">
    <property type="entry name" value="TBC1 DOMAIN FAMILY MEMBER 5"/>
    <property type="match status" value="1"/>
</dbReference>
<evidence type="ECO:0000256" key="2">
    <source>
        <dbReference type="SAM" id="MobiDB-lite"/>
    </source>
</evidence>
<feature type="region of interest" description="Disordered" evidence="2">
    <location>
        <begin position="1"/>
        <end position="23"/>
    </location>
</feature>
<organism evidence="4 5">
    <name type="scientific">Myripristis murdjan</name>
    <name type="common">pinecone soldierfish</name>
    <dbReference type="NCBI Taxonomy" id="586833"/>
    <lineage>
        <taxon>Eukaryota</taxon>
        <taxon>Metazoa</taxon>
        <taxon>Chordata</taxon>
        <taxon>Craniata</taxon>
        <taxon>Vertebrata</taxon>
        <taxon>Euteleostomi</taxon>
        <taxon>Actinopterygii</taxon>
        <taxon>Neopterygii</taxon>
        <taxon>Teleostei</taxon>
        <taxon>Neoteleostei</taxon>
        <taxon>Acanthomorphata</taxon>
        <taxon>Holocentriformes</taxon>
        <taxon>Holocentridae</taxon>
        <taxon>Myripristis</taxon>
    </lineage>
</organism>
<feature type="domain" description="Rab-GAP TBC" evidence="3">
    <location>
        <begin position="74"/>
        <end position="342"/>
    </location>
</feature>
<evidence type="ECO:0000313" key="5">
    <source>
        <dbReference type="Proteomes" id="UP000472263"/>
    </source>
</evidence>
<dbReference type="Gene3D" id="1.10.8.270">
    <property type="entry name" value="putative rabgap domain of human tbc1 domain family member 14 like domains"/>
    <property type="match status" value="1"/>
</dbReference>
<feature type="compositionally biased region" description="Low complexity" evidence="2">
    <location>
        <begin position="434"/>
        <end position="448"/>
    </location>
</feature>
<feature type="region of interest" description="Disordered" evidence="2">
    <location>
        <begin position="496"/>
        <end position="572"/>
    </location>
</feature>
<feature type="compositionally biased region" description="Polar residues" evidence="2">
    <location>
        <begin position="452"/>
        <end position="467"/>
    </location>
</feature>
<dbReference type="Ensembl" id="ENSMMDT00005051678.1">
    <property type="protein sequence ID" value="ENSMMDP00005050682.1"/>
    <property type="gene ID" value="ENSMMDG00005022004.1"/>
</dbReference>
<feature type="compositionally biased region" description="Polar residues" evidence="2">
    <location>
        <begin position="496"/>
        <end position="505"/>
    </location>
</feature>
<dbReference type="PROSITE" id="PS50086">
    <property type="entry name" value="TBC_RABGAP"/>
    <property type="match status" value="1"/>
</dbReference>
<reference evidence="4" key="3">
    <citation type="submission" date="2025-09" db="UniProtKB">
        <authorList>
            <consortium name="Ensembl"/>
        </authorList>
    </citation>
    <scope>IDENTIFICATION</scope>
</reference>
<evidence type="ECO:0000259" key="3">
    <source>
        <dbReference type="PROSITE" id="PS50086"/>
    </source>
</evidence>
<dbReference type="PANTHER" id="PTHR22957">
    <property type="entry name" value="TBC1 DOMAIN FAMILY MEMBER GTPASE-ACTIVATING PROTEIN"/>
    <property type="match status" value="1"/>
</dbReference>
<evidence type="ECO:0000256" key="1">
    <source>
        <dbReference type="ARBA" id="ARBA00022468"/>
    </source>
</evidence>
<keyword evidence="1" id="KW-0343">GTPase activation</keyword>
<feature type="region of interest" description="Disordered" evidence="2">
    <location>
        <begin position="425"/>
        <end position="467"/>
    </location>
</feature>
<dbReference type="Gene3D" id="1.10.472.80">
    <property type="entry name" value="Ypt/Rab-GAP domain of gyp1p, domain 3"/>
    <property type="match status" value="1"/>
</dbReference>
<feature type="compositionally biased region" description="Basic and acidic residues" evidence="2">
    <location>
        <begin position="1"/>
        <end position="13"/>
    </location>
</feature>
<dbReference type="FunFam" id="1.10.472.80:FF:000038">
    <property type="entry name" value="TBC1 domain family member 5"/>
    <property type="match status" value="1"/>
</dbReference>
<dbReference type="Proteomes" id="UP000472263">
    <property type="component" value="Chromosome 11"/>
</dbReference>
<feature type="compositionally biased region" description="Polar residues" evidence="2">
    <location>
        <begin position="538"/>
        <end position="547"/>
    </location>
</feature>
<dbReference type="GO" id="GO:0005096">
    <property type="term" value="F:GTPase activator activity"/>
    <property type="evidence" value="ECO:0007669"/>
    <property type="project" value="UniProtKB-KW"/>
</dbReference>
<evidence type="ECO:0000313" key="4">
    <source>
        <dbReference type="Ensembl" id="ENSMMDP00005050682.1"/>
    </source>
</evidence>
<proteinExistence type="predicted"/>
<sequence>MQHPNFETRHPLQTDEQQETGFDPLHNFNKNHSSTSSYSQSQSTFLSYRKEWDDLFLNSNYLARIRQAGINGRLRSSRFRSVCWKLYLEALPEDKNQWINKTKELRAQYEKIKEMHITNPRKAAGQQDLVVNNPLSQDEGSLWNKFFQDKELRGMIRQDVMRTFPEMRYFQEEDVRTKLTDILFCYARENEQLLYKQGMHELLAPIVFVLHCDHQAFQHASETANPSEEMKCLLNPVYHEHDALIINTASHNNALLQGKEEMLTSIPFARPQDTGPSVAIVTKVNRIQDQLVKKHDVELHMHLNRLEIAPQIYGIRWVRLLFGREFPLQDLLVVWDALFADSITLDLVDYIFVAMLLYIRDALKALIHKFQQNLDYYKTRGADLVNKTRASAKTAPLNINKVSSSLLNFGRKLIAPAMSGGSSGISPINSEVQSSSSPAPVAPSHPLAEPAPSQTPLQTQSHVQSQHYRLLKSESMPVHLSKDVVSGGVSQVSLAAQTHTDTQGQSSRTVSSSPSTESLSGGCGLSTASPPLPPSRGSDVSTSSPPLSATKKESFFNITRSRSHSKTMGKKETEDLEAQVSFLQGQINDLEAMSKYCAKMMNTHICKIQEVILQEHLEKEDEVLVSLAGLKQIKDILKGALRFNQSQLEAEENEEITIADDHYTSMAATAATATAPHASSHHDDHQRHGNSQRNRDSDHDGSVSMDEKEEEEQALTPPEQQVGEGKNWDDYIMVSQDEDLQAPEGGRGGGGAERTPPIRRGRGSVRMEPEGAAGTFHDPLMVGTASGSSSPDEGSTHSKDSDFTIVNPGDL</sequence>
<dbReference type="SMART" id="SM00164">
    <property type="entry name" value="TBC"/>
    <property type="match status" value="1"/>
</dbReference>
<dbReference type="SUPFAM" id="SSF47923">
    <property type="entry name" value="Ypt/Rab-GAP domain of gyp1p"/>
    <property type="match status" value="2"/>
</dbReference>
<dbReference type="FunFam" id="1.10.8.270:FF:000011">
    <property type="entry name" value="TBC1 domain family member 5"/>
    <property type="match status" value="1"/>
</dbReference>